<protein>
    <recommendedName>
        <fullName evidence="4">Peptidoglycan peptidase</fullName>
    </recommendedName>
</protein>
<proteinExistence type="predicted"/>
<organism evidence="2 3">
    <name type="scientific">Solitalea canadensis (strain ATCC 29591 / DSM 3403 / JCM 21819 / LMG 8368 / NBRC 15130 / NCIMB 12057 / USAM 9D)</name>
    <name type="common">Flexibacter canadensis</name>
    <dbReference type="NCBI Taxonomy" id="929556"/>
    <lineage>
        <taxon>Bacteria</taxon>
        <taxon>Pseudomonadati</taxon>
        <taxon>Bacteroidota</taxon>
        <taxon>Sphingobacteriia</taxon>
        <taxon>Sphingobacteriales</taxon>
        <taxon>Sphingobacteriaceae</taxon>
        <taxon>Solitalea</taxon>
    </lineage>
</organism>
<evidence type="ECO:0000256" key="1">
    <source>
        <dbReference type="SAM" id="Phobius"/>
    </source>
</evidence>
<reference evidence="2" key="1">
    <citation type="submission" date="2012-02" db="EMBL/GenBank/DDBJ databases">
        <title>The complete genome of Solitalea canadensis DSM 3403.</title>
        <authorList>
            <consortium name="US DOE Joint Genome Institute (JGI-PGF)"/>
            <person name="Lucas S."/>
            <person name="Copeland A."/>
            <person name="Lapidus A."/>
            <person name="Glavina del Rio T."/>
            <person name="Dalin E."/>
            <person name="Tice H."/>
            <person name="Bruce D."/>
            <person name="Goodwin L."/>
            <person name="Pitluck S."/>
            <person name="Peters L."/>
            <person name="Ovchinnikova G."/>
            <person name="Lu M."/>
            <person name="Kyrpides N."/>
            <person name="Mavromatis K."/>
            <person name="Ivanova N."/>
            <person name="Brettin T."/>
            <person name="Detter J.C."/>
            <person name="Han C."/>
            <person name="Larimer F."/>
            <person name="Land M."/>
            <person name="Hauser L."/>
            <person name="Markowitz V."/>
            <person name="Cheng J.-F."/>
            <person name="Hugenholtz P."/>
            <person name="Woyke T."/>
            <person name="Wu D."/>
            <person name="Spring S."/>
            <person name="Schroeder M."/>
            <person name="Kopitz M."/>
            <person name="Brambilla E."/>
            <person name="Klenk H.-P."/>
            <person name="Eisen J.A."/>
        </authorList>
    </citation>
    <scope>NUCLEOTIDE SEQUENCE</scope>
    <source>
        <strain evidence="2">DSM 3403</strain>
    </source>
</reference>
<gene>
    <name evidence="2" type="ordered locus">Solca_2852</name>
</gene>
<dbReference type="InterPro" id="IPR038765">
    <property type="entry name" value="Papain-like_cys_pep_sf"/>
</dbReference>
<dbReference type="KEGG" id="scn:Solca_2852"/>
<dbReference type="InterPro" id="IPR024453">
    <property type="entry name" value="Peptidase_C92"/>
</dbReference>
<dbReference type="HOGENOM" id="CLU_104117_0_0_10"/>
<dbReference type="AlphaFoldDB" id="H8KS89"/>
<dbReference type="Proteomes" id="UP000007590">
    <property type="component" value="Chromosome"/>
</dbReference>
<dbReference type="OrthoDB" id="195541at2"/>
<sequence>MTDSTKFKLIIVVGFILIAAFTVSRKYDSGQKKIMPIENSFTNDLRDGDLIFQTSLSSQSKAIQSATHSKYSHCGLIYKEGKNCFVFEAIQPVKLTPLDKWVARGRDGHYVVKRLKNADQILTPQVLKKMKAVGNQLKGKDYDIYFGWSDDRIYCSELIWKVYQRATSIEIGKLERLKDFDLSSKALKLKMKERYGNNIPEDEKVISPVSIFESELLETVKEE</sequence>
<feature type="transmembrane region" description="Helical" evidence="1">
    <location>
        <begin position="6"/>
        <end position="23"/>
    </location>
</feature>
<evidence type="ECO:0008006" key="4">
    <source>
        <dbReference type="Google" id="ProtNLM"/>
    </source>
</evidence>
<dbReference type="STRING" id="929556.Solca_2852"/>
<dbReference type="NCBIfam" id="NF007458">
    <property type="entry name" value="PRK10030.1"/>
    <property type="match status" value="1"/>
</dbReference>
<dbReference type="Gene3D" id="3.90.1720.10">
    <property type="entry name" value="endopeptidase domain like (from Nostoc punctiforme)"/>
    <property type="match status" value="1"/>
</dbReference>
<dbReference type="EMBL" id="CP003349">
    <property type="protein sequence ID" value="AFD07877.1"/>
    <property type="molecule type" value="Genomic_DNA"/>
</dbReference>
<keyword evidence="1" id="KW-1133">Transmembrane helix</keyword>
<keyword evidence="1" id="KW-0812">Transmembrane</keyword>
<evidence type="ECO:0000313" key="2">
    <source>
        <dbReference type="EMBL" id="AFD07877.1"/>
    </source>
</evidence>
<dbReference type="Pfam" id="PF05708">
    <property type="entry name" value="Peptidase_C92"/>
    <property type="match status" value="1"/>
</dbReference>
<keyword evidence="3" id="KW-1185">Reference proteome</keyword>
<keyword evidence="1" id="KW-0472">Membrane</keyword>
<accession>H8KS89</accession>
<dbReference type="RefSeq" id="WP_014681104.1">
    <property type="nucleotide sequence ID" value="NC_017770.1"/>
</dbReference>
<evidence type="ECO:0000313" key="3">
    <source>
        <dbReference type="Proteomes" id="UP000007590"/>
    </source>
</evidence>
<dbReference type="eggNOG" id="COG0791">
    <property type="taxonomic scope" value="Bacteria"/>
</dbReference>
<name>H8KS89_SOLCM</name>
<dbReference type="SUPFAM" id="SSF54001">
    <property type="entry name" value="Cysteine proteinases"/>
    <property type="match status" value="1"/>
</dbReference>